<sequence length="209" mass="23843">MHANHDSLTSEIALVLVGEKKFRIHKTHLRSSSDFFKNATKAEWTDPDDPAKPIDLSDESPDTFEAYGHWLYSRKILAKEELGATWNHLAHLYVLGEKLMDKTFQDAVIDTMIGFNGSKRTTPASDAIIIIYKGTPGGSPARRLMVDFYAYMATSNWSGLHLKNISEFRGTEFLEELVPMLIEQREVPPLRVMRPWRALPESYRFDGGR</sequence>
<dbReference type="Proteomes" id="UP000799771">
    <property type="component" value="Unassembled WGS sequence"/>
</dbReference>
<dbReference type="SMART" id="SM00225">
    <property type="entry name" value="BTB"/>
    <property type="match status" value="1"/>
</dbReference>
<dbReference type="Gene3D" id="3.30.710.10">
    <property type="entry name" value="Potassium Channel Kv1.1, Chain A"/>
    <property type="match status" value="1"/>
</dbReference>
<dbReference type="RefSeq" id="XP_033524549.1">
    <property type="nucleotide sequence ID" value="XM_033663702.1"/>
</dbReference>
<dbReference type="SUPFAM" id="SSF54695">
    <property type="entry name" value="POZ domain"/>
    <property type="match status" value="1"/>
</dbReference>
<evidence type="ECO:0000259" key="1">
    <source>
        <dbReference type="PROSITE" id="PS50097"/>
    </source>
</evidence>
<dbReference type="PANTHER" id="PTHR47843:SF2">
    <property type="entry name" value="BTB DOMAIN-CONTAINING PROTEIN"/>
    <property type="match status" value="1"/>
</dbReference>
<feature type="domain" description="BTB" evidence="1">
    <location>
        <begin position="10"/>
        <end position="80"/>
    </location>
</feature>
<dbReference type="EMBL" id="ML977505">
    <property type="protein sequence ID" value="KAF2130162.1"/>
    <property type="molecule type" value="Genomic_DNA"/>
</dbReference>
<dbReference type="GeneID" id="54404134"/>
<dbReference type="InterPro" id="IPR000210">
    <property type="entry name" value="BTB/POZ_dom"/>
</dbReference>
<name>A0A6A6AE24_9PLEO</name>
<gene>
    <name evidence="2" type="ORF">P153DRAFT_290245</name>
</gene>
<dbReference type="InterPro" id="IPR011333">
    <property type="entry name" value="SKP1/BTB/POZ_sf"/>
</dbReference>
<dbReference type="OrthoDB" id="3794732at2759"/>
<dbReference type="PANTHER" id="PTHR47843">
    <property type="entry name" value="BTB DOMAIN-CONTAINING PROTEIN-RELATED"/>
    <property type="match status" value="1"/>
</dbReference>
<proteinExistence type="predicted"/>
<keyword evidence="3" id="KW-1185">Reference proteome</keyword>
<dbReference type="CDD" id="cd18186">
    <property type="entry name" value="BTB_POZ_ZBTB_KLHL-like"/>
    <property type="match status" value="1"/>
</dbReference>
<dbReference type="PROSITE" id="PS50097">
    <property type="entry name" value="BTB"/>
    <property type="match status" value="1"/>
</dbReference>
<protein>
    <recommendedName>
        <fullName evidence="1">BTB domain-containing protein</fullName>
    </recommendedName>
</protein>
<dbReference type="AlphaFoldDB" id="A0A6A6AE24"/>
<dbReference type="Pfam" id="PF00651">
    <property type="entry name" value="BTB"/>
    <property type="match status" value="1"/>
</dbReference>
<reference evidence="2" key="1">
    <citation type="journal article" date="2020" name="Stud. Mycol.">
        <title>101 Dothideomycetes genomes: a test case for predicting lifestyles and emergence of pathogens.</title>
        <authorList>
            <person name="Haridas S."/>
            <person name="Albert R."/>
            <person name="Binder M."/>
            <person name="Bloem J."/>
            <person name="Labutti K."/>
            <person name="Salamov A."/>
            <person name="Andreopoulos B."/>
            <person name="Baker S."/>
            <person name="Barry K."/>
            <person name="Bills G."/>
            <person name="Bluhm B."/>
            <person name="Cannon C."/>
            <person name="Castanera R."/>
            <person name="Culley D."/>
            <person name="Daum C."/>
            <person name="Ezra D."/>
            <person name="Gonzalez J."/>
            <person name="Henrissat B."/>
            <person name="Kuo A."/>
            <person name="Liang C."/>
            <person name="Lipzen A."/>
            <person name="Lutzoni F."/>
            <person name="Magnuson J."/>
            <person name="Mondo S."/>
            <person name="Nolan M."/>
            <person name="Ohm R."/>
            <person name="Pangilinan J."/>
            <person name="Park H.-J."/>
            <person name="Ramirez L."/>
            <person name="Alfaro M."/>
            <person name="Sun H."/>
            <person name="Tritt A."/>
            <person name="Yoshinaga Y."/>
            <person name="Zwiers L.-H."/>
            <person name="Turgeon B."/>
            <person name="Goodwin S."/>
            <person name="Spatafora J."/>
            <person name="Crous P."/>
            <person name="Grigoriev I."/>
        </authorList>
    </citation>
    <scope>NUCLEOTIDE SEQUENCE</scope>
    <source>
        <strain evidence="2">CBS 119687</strain>
    </source>
</reference>
<evidence type="ECO:0000313" key="3">
    <source>
        <dbReference type="Proteomes" id="UP000799771"/>
    </source>
</evidence>
<organism evidence="2 3">
    <name type="scientific">Dothidotthia symphoricarpi CBS 119687</name>
    <dbReference type="NCBI Taxonomy" id="1392245"/>
    <lineage>
        <taxon>Eukaryota</taxon>
        <taxon>Fungi</taxon>
        <taxon>Dikarya</taxon>
        <taxon>Ascomycota</taxon>
        <taxon>Pezizomycotina</taxon>
        <taxon>Dothideomycetes</taxon>
        <taxon>Pleosporomycetidae</taxon>
        <taxon>Pleosporales</taxon>
        <taxon>Dothidotthiaceae</taxon>
        <taxon>Dothidotthia</taxon>
    </lineage>
</organism>
<accession>A0A6A6AE24</accession>
<evidence type="ECO:0000313" key="2">
    <source>
        <dbReference type="EMBL" id="KAF2130162.1"/>
    </source>
</evidence>